<dbReference type="EMBL" id="CP144695">
    <property type="protein sequence ID" value="WVZ05382.1"/>
    <property type="molecule type" value="Genomic_DNA"/>
</dbReference>
<dbReference type="Proteomes" id="UP001374535">
    <property type="component" value="Chromosome 6"/>
</dbReference>
<name>A0AAQ3N987_VIGMU</name>
<evidence type="ECO:0000256" key="1">
    <source>
        <dbReference type="SAM" id="MobiDB-lite"/>
    </source>
</evidence>
<dbReference type="AlphaFoldDB" id="A0AAQ3N987"/>
<keyword evidence="3" id="KW-1185">Reference proteome</keyword>
<evidence type="ECO:0000313" key="3">
    <source>
        <dbReference type="Proteomes" id="UP001374535"/>
    </source>
</evidence>
<accession>A0AAQ3N987</accession>
<feature type="non-terminal residue" evidence="2">
    <location>
        <position position="153"/>
    </location>
</feature>
<gene>
    <name evidence="2" type="ORF">V8G54_018728</name>
</gene>
<protein>
    <submittedName>
        <fullName evidence="2">Uncharacterized protein</fullName>
    </submittedName>
</protein>
<sequence>SLLSICTFHLKPHETQCLFSEQESQVCIYTAAALTPPNLTPNGHREPMSTAPPELPPTITADHHHISLSPSREREGTPCSRMHQPPRTMASSATLNVTGAAAQAVANSTVHRRDRRCQSPQLLPSSFFAFEGGSRLSPCDAAAVLAGDASSPA</sequence>
<evidence type="ECO:0000313" key="2">
    <source>
        <dbReference type="EMBL" id="WVZ05382.1"/>
    </source>
</evidence>
<proteinExistence type="predicted"/>
<reference evidence="2 3" key="1">
    <citation type="journal article" date="2023" name="Life. Sci Alliance">
        <title>Evolutionary insights into 3D genome organization and epigenetic landscape of Vigna mungo.</title>
        <authorList>
            <person name="Junaid A."/>
            <person name="Singh B."/>
            <person name="Bhatia S."/>
        </authorList>
    </citation>
    <scope>NUCLEOTIDE SEQUENCE [LARGE SCALE GENOMIC DNA]</scope>
    <source>
        <strain evidence="2">Urdbean</strain>
    </source>
</reference>
<feature type="region of interest" description="Disordered" evidence="1">
    <location>
        <begin position="68"/>
        <end position="90"/>
    </location>
</feature>
<organism evidence="2 3">
    <name type="scientific">Vigna mungo</name>
    <name type="common">Black gram</name>
    <name type="synonym">Phaseolus mungo</name>
    <dbReference type="NCBI Taxonomy" id="3915"/>
    <lineage>
        <taxon>Eukaryota</taxon>
        <taxon>Viridiplantae</taxon>
        <taxon>Streptophyta</taxon>
        <taxon>Embryophyta</taxon>
        <taxon>Tracheophyta</taxon>
        <taxon>Spermatophyta</taxon>
        <taxon>Magnoliopsida</taxon>
        <taxon>eudicotyledons</taxon>
        <taxon>Gunneridae</taxon>
        <taxon>Pentapetalae</taxon>
        <taxon>rosids</taxon>
        <taxon>fabids</taxon>
        <taxon>Fabales</taxon>
        <taxon>Fabaceae</taxon>
        <taxon>Papilionoideae</taxon>
        <taxon>50 kb inversion clade</taxon>
        <taxon>NPAAA clade</taxon>
        <taxon>indigoferoid/millettioid clade</taxon>
        <taxon>Phaseoleae</taxon>
        <taxon>Vigna</taxon>
    </lineage>
</organism>
<feature type="non-terminal residue" evidence="2">
    <location>
        <position position="1"/>
    </location>
</feature>